<proteinExistence type="inferred from homology"/>
<comment type="caution">
    <text evidence="6">The sequence shown here is derived from an EMBL/GenBank/DDBJ whole genome shotgun (WGS) entry which is preliminary data.</text>
</comment>
<feature type="binding site" evidence="3">
    <location>
        <position position="168"/>
    </location>
    <ligand>
        <name>Cu cation</name>
        <dbReference type="ChEBI" id="CHEBI:23378"/>
    </ligand>
</feature>
<reference evidence="6 7" key="1">
    <citation type="journal article" date="2017" name="Antonie Van Leeuwenhoek">
        <title>Rhizobium rhizosphaerae sp. nov., a novel species isolated from rice rhizosphere.</title>
        <authorList>
            <person name="Zhao J.J."/>
            <person name="Zhang J."/>
            <person name="Zhang R.J."/>
            <person name="Zhang C.W."/>
            <person name="Yin H.Q."/>
            <person name="Zhang X.X."/>
        </authorList>
    </citation>
    <scope>NUCLEOTIDE SEQUENCE [LARGE SCALE GENOMIC DNA]</scope>
    <source>
        <strain evidence="6 7">E3</strain>
    </source>
</reference>
<dbReference type="InterPro" id="IPR013766">
    <property type="entry name" value="Thioredoxin_domain"/>
</dbReference>
<sequence>MKQNVLVGLVAVVALAAGLYFAVKVAPPEVAEVKYLQKYPVQRALPDFTLYDQNGDVFSNQQLEGNWTLAFVGYTFCPDICPTTLAELKSIYPQLQSIETDNPIKVWFLSVDPARDSAERLKEYVNFFNPDFWATSGEHKELFPLVRAMGMMYAMSDNPDNPDYLVDHSASITVINPRGEVIGRFKPKMEPGILPISESELILKDMPIIVNL</sequence>
<dbReference type="PANTHER" id="PTHR12151:SF25">
    <property type="entry name" value="LINALOOL DEHYDRATASE_ISOMERASE DOMAIN-CONTAINING PROTEIN"/>
    <property type="match status" value="1"/>
</dbReference>
<feature type="domain" description="Thioredoxin" evidence="5">
    <location>
        <begin position="39"/>
        <end position="208"/>
    </location>
</feature>
<dbReference type="SUPFAM" id="SSF52833">
    <property type="entry name" value="Thioredoxin-like"/>
    <property type="match status" value="1"/>
</dbReference>
<accession>K6YDT1</accession>
<dbReference type="eggNOG" id="COG1999">
    <property type="taxonomic scope" value="Bacteria"/>
</dbReference>
<keyword evidence="2 3" id="KW-0186">Copper</keyword>
<evidence type="ECO:0000313" key="6">
    <source>
        <dbReference type="EMBL" id="GAC16302.1"/>
    </source>
</evidence>
<dbReference type="InterPro" id="IPR036249">
    <property type="entry name" value="Thioredoxin-like_sf"/>
</dbReference>
<dbReference type="RefSeq" id="WP_008846104.1">
    <property type="nucleotide sequence ID" value="NZ_BAEN01000068.1"/>
</dbReference>
<feature type="binding site" evidence="3">
    <location>
        <position position="77"/>
    </location>
    <ligand>
        <name>Cu cation</name>
        <dbReference type="ChEBI" id="CHEBI:23378"/>
    </ligand>
</feature>
<dbReference type="EMBL" id="BAEN01000068">
    <property type="protein sequence ID" value="GAC16302.1"/>
    <property type="molecule type" value="Genomic_DNA"/>
</dbReference>
<keyword evidence="4" id="KW-1015">Disulfide bond</keyword>
<dbReference type="STRING" id="1127673.GLIP_3691"/>
<comment type="similarity">
    <text evidence="1">Belongs to the SCO1/2 family.</text>
</comment>
<evidence type="ECO:0000256" key="1">
    <source>
        <dbReference type="ARBA" id="ARBA00010996"/>
    </source>
</evidence>
<dbReference type="GO" id="GO:0046872">
    <property type="term" value="F:metal ion binding"/>
    <property type="evidence" value="ECO:0007669"/>
    <property type="project" value="UniProtKB-KW"/>
</dbReference>
<dbReference type="Gene3D" id="3.40.30.10">
    <property type="entry name" value="Glutaredoxin"/>
    <property type="match status" value="1"/>
</dbReference>
<organism evidence="6 7">
    <name type="scientific">Aliiglaciecola lipolytica E3</name>
    <dbReference type="NCBI Taxonomy" id="1127673"/>
    <lineage>
        <taxon>Bacteria</taxon>
        <taxon>Pseudomonadati</taxon>
        <taxon>Pseudomonadota</taxon>
        <taxon>Gammaproteobacteria</taxon>
        <taxon>Alteromonadales</taxon>
        <taxon>Alteromonadaceae</taxon>
        <taxon>Aliiglaciecola</taxon>
    </lineage>
</organism>
<evidence type="ECO:0000256" key="3">
    <source>
        <dbReference type="PIRSR" id="PIRSR603782-1"/>
    </source>
</evidence>
<dbReference type="PANTHER" id="PTHR12151">
    <property type="entry name" value="ELECTRON TRANSPORT PROTIN SCO1/SENC FAMILY MEMBER"/>
    <property type="match status" value="1"/>
</dbReference>
<keyword evidence="3" id="KW-0479">Metal-binding</keyword>
<evidence type="ECO:0000256" key="2">
    <source>
        <dbReference type="ARBA" id="ARBA00023008"/>
    </source>
</evidence>
<dbReference type="PROSITE" id="PS51352">
    <property type="entry name" value="THIOREDOXIN_2"/>
    <property type="match status" value="1"/>
</dbReference>
<evidence type="ECO:0000313" key="7">
    <source>
        <dbReference type="Proteomes" id="UP000006334"/>
    </source>
</evidence>
<evidence type="ECO:0000259" key="5">
    <source>
        <dbReference type="PROSITE" id="PS51352"/>
    </source>
</evidence>
<dbReference type="Pfam" id="PF02630">
    <property type="entry name" value="SCO1-SenC"/>
    <property type="match status" value="1"/>
</dbReference>
<dbReference type="InterPro" id="IPR003782">
    <property type="entry name" value="SCO1/SenC"/>
</dbReference>
<dbReference type="Proteomes" id="UP000006334">
    <property type="component" value="Unassembled WGS sequence"/>
</dbReference>
<name>K6YDT1_9ALTE</name>
<feature type="disulfide bond" description="Redox-active" evidence="4">
    <location>
        <begin position="77"/>
        <end position="81"/>
    </location>
</feature>
<evidence type="ECO:0000256" key="4">
    <source>
        <dbReference type="PIRSR" id="PIRSR603782-2"/>
    </source>
</evidence>
<keyword evidence="7" id="KW-1185">Reference proteome</keyword>
<dbReference type="CDD" id="cd02968">
    <property type="entry name" value="SCO"/>
    <property type="match status" value="1"/>
</dbReference>
<protein>
    <recommendedName>
        <fullName evidence="5">Thioredoxin domain-containing protein</fullName>
    </recommendedName>
</protein>
<dbReference type="OrthoDB" id="9790194at2"/>
<gene>
    <name evidence="6" type="ORF">GLIP_3691</name>
</gene>
<feature type="binding site" evidence="3">
    <location>
        <position position="81"/>
    </location>
    <ligand>
        <name>Cu cation</name>
        <dbReference type="ChEBI" id="CHEBI:23378"/>
    </ligand>
</feature>
<dbReference type="AlphaFoldDB" id="K6YDT1"/>